<dbReference type="InterPro" id="IPR000792">
    <property type="entry name" value="Tscrpt_reg_LuxR_C"/>
</dbReference>
<protein>
    <submittedName>
        <fullName evidence="2">Regulatory LuxR family protein</fullName>
    </submittedName>
</protein>
<sequence>MRTTAPETPQHSALIVNALRHHVDNLVEIVAKIGAAELAATSSAAGGPDQDAVEAMVSRLLQQAGHRTVVAQISYAAWPVTERFPVLERLHSGLLEHRGMVRILIPRDALVDDENMASVRTLSERSAHIRVHPYTLPTTAILDGALGAVAAVGEDEDRRLIAVRDGDVVRALQAFYNTIWSHAIALADMPDESLRWPEDSTAARVLRLLCLGYTDEAAARKLGLSVRTYRRYVAELMHHMKANSRFQAGVRATQLGLARD</sequence>
<dbReference type="SMART" id="SM00421">
    <property type="entry name" value="HTH_LUXR"/>
    <property type="match status" value="1"/>
</dbReference>
<dbReference type="SUPFAM" id="SSF46894">
    <property type="entry name" value="C-terminal effector domain of the bipartite response regulators"/>
    <property type="match status" value="1"/>
</dbReference>
<organism evidence="2 3">
    <name type="scientific">Kutzneria buriramensis</name>
    <dbReference type="NCBI Taxonomy" id="1045776"/>
    <lineage>
        <taxon>Bacteria</taxon>
        <taxon>Bacillati</taxon>
        <taxon>Actinomycetota</taxon>
        <taxon>Actinomycetes</taxon>
        <taxon>Pseudonocardiales</taxon>
        <taxon>Pseudonocardiaceae</taxon>
        <taxon>Kutzneria</taxon>
    </lineage>
</organism>
<dbReference type="EMBL" id="QUNO01000009">
    <property type="protein sequence ID" value="REH43560.1"/>
    <property type="molecule type" value="Genomic_DNA"/>
</dbReference>
<name>A0A3E0HEC1_9PSEU</name>
<dbReference type="RefSeq" id="WP_170217748.1">
    <property type="nucleotide sequence ID" value="NZ_CP144375.1"/>
</dbReference>
<dbReference type="GO" id="GO:0006355">
    <property type="term" value="P:regulation of DNA-templated transcription"/>
    <property type="evidence" value="ECO:0007669"/>
    <property type="project" value="InterPro"/>
</dbReference>
<dbReference type="GO" id="GO:0003677">
    <property type="term" value="F:DNA binding"/>
    <property type="evidence" value="ECO:0007669"/>
    <property type="project" value="InterPro"/>
</dbReference>
<evidence type="ECO:0000313" key="3">
    <source>
        <dbReference type="Proteomes" id="UP000256269"/>
    </source>
</evidence>
<dbReference type="InterPro" id="IPR016032">
    <property type="entry name" value="Sig_transdc_resp-reg_C-effctor"/>
</dbReference>
<keyword evidence="3" id="KW-1185">Reference proteome</keyword>
<feature type="domain" description="HTH luxR-type" evidence="1">
    <location>
        <begin position="203"/>
        <end position="252"/>
    </location>
</feature>
<accession>A0A3E0HEC1</accession>
<dbReference type="Gene3D" id="1.10.10.10">
    <property type="entry name" value="Winged helix-like DNA-binding domain superfamily/Winged helix DNA-binding domain"/>
    <property type="match status" value="1"/>
</dbReference>
<evidence type="ECO:0000313" key="2">
    <source>
        <dbReference type="EMBL" id="REH43560.1"/>
    </source>
</evidence>
<proteinExistence type="predicted"/>
<dbReference type="Proteomes" id="UP000256269">
    <property type="component" value="Unassembled WGS sequence"/>
</dbReference>
<dbReference type="AlphaFoldDB" id="A0A3E0HEC1"/>
<reference evidence="2 3" key="1">
    <citation type="submission" date="2018-08" db="EMBL/GenBank/DDBJ databases">
        <title>Genomic Encyclopedia of Archaeal and Bacterial Type Strains, Phase II (KMG-II): from individual species to whole genera.</title>
        <authorList>
            <person name="Goeker M."/>
        </authorList>
    </citation>
    <scope>NUCLEOTIDE SEQUENCE [LARGE SCALE GENOMIC DNA]</scope>
    <source>
        <strain evidence="2 3">DSM 45791</strain>
    </source>
</reference>
<gene>
    <name evidence="2" type="ORF">BCF44_109103</name>
</gene>
<comment type="caution">
    <text evidence="2">The sequence shown here is derived from an EMBL/GenBank/DDBJ whole genome shotgun (WGS) entry which is preliminary data.</text>
</comment>
<dbReference type="InterPro" id="IPR036388">
    <property type="entry name" value="WH-like_DNA-bd_sf"/>
</dbReference>
<evidence type="ECO:0000259" key="1">
    <source>
        <dbReference type="SMART" id="SM00421"/>
    </source>
</evidence>